<sequence length="53" mass="5927">MPVYSPTLLKSKPTKFTDLHPNDKDIINARSPSVKPPQQLVIEEGYVVVKHIG</sequence>
<proteinExistence type="predicted"/>
<organism evidence="1">
    <name type="scientific">marine metagenome</name>
    <dbReference type="NCBI Taxonomy" id="408172"/>
    <lineage>
        <taxon>unclassified sequences</taxon>
        <taxon>metagenomes</taxon>
        <taxon>ecological metagenomes</taxon>
    </lineage>
</organism>
<evidence type="ECO:0000313" key="1">
    <source>
        <dbReference type="EMBL" id="SVA54362.1"/>
    </source>
</evidence>
<accession>A0A381WPP0</accession>
<dbReference type="AlphaFoldDB" id="A0A381WPP0"/>
<name>A0A381WPP0_9ZZZZ</name>
<protein>
    <submittedName>
        <fullName evidence="1">Uncharacterized protein</fullName>
    </submittedName>
</protein>
<dbReference type="EMBL" id="UINC01012448">
    <property type="protein sequence ID" value="SVA54362.1"/>
    <property type="molecule type" value="Genomic_DNA"/>
</dbReference>
<gene>
    <name evidence="1" type="ORF">METZ01_LOCUS107216</name>
</gene>
<reference evidence="1" key="1">
    <citation type="submission" date="2018-05" db="EMBL/GenBank/DDBJ databases">
        <authorList>
            <person name="Lanie J.A."/>
            <person name="Ng W.-L."/>
            <person name="Kazmierczak K.M."/>
            <person name="Andrzejewski T.M."/>
            <person name="Davidsen T.M."/>
            <person name="Wayne K.J."/>
            <person name="Tettelin H."/>
            <person name="Glass J.I."/>
            <person name="Rusch D."/>
            <person name="Podicherti R."/>
            <person name="Tsui H.-C.T."/>
            <person name="Winkler M.E."/>
        </authorList>
    </citation>
    <scope>NUCLEOTIDE SEQUENCE</scope>
</reference>